<gene>
    <name evidence="2" type="ORF">C8D87_112135</name>
</gene>
<dbReference type="SMART" id="SM00530">
    <property type="entry name" value="HTH_XRE"/>
    <property type="match status" value="1"/>
</dbReference>
<dbReference type="InterPro" id="IPR010982">
    <property type="entry name" value="Lambda_DNA-bd_dom_sf"/>
</dbReference>
<protein>
    <submittedName>
        <fullName evidence="2">Helix-turn-helix protein</fullName>
    </submittedName>
</protein>
<evidence type="ECO:0000313" key="3">
    <source>
        <dbReference type="Proteomes" id="UP000248714"/>
    </source>
</evidence>
<dbReference type="SUPFAM" id="SSF47413">
    <property type="entry name" value="lambda repressor-like DNA-binding domains"/>
    <property type="match status" value="1"/>
</dbReference>
<dbReference type="InterPro" id="IPR001387">
    <property type="entry name" value="Cro/C1-type_HTH"/>
</dbReference>
<sequence>MPRPEKPLDPASGCPIVIFALELRDLRNTAALTYVDLARKTHYSASWLSRTANGIQKPAWPVVEAFVAACGGDVGYYAGRYDSLLGGSR</sequence>
<comment type="caution">
    <text evidence="2">The sequence shown here is derived from an EMBL/GenBank/DDBJ whole genome shotgun (WGS) entry which is preliminary data.</text>
</comment>
<keyword evidence="3" id="KW-1185">Reference proteome</keyword>
<reference evidence="2 3" key="1">
    <citation type="submission" date="2018-06" db="EMBL/GenBank/DDBJ databases">
        <title>Genomic Encyclopedia of Type Strains, Phase IV (KMG-IV): sequencing the most valuable type-strain genomes for metagenomic binning, comparative biology and taxonomic classification.</title>
        <authorList>
            <person name="Goeker M."/>
        </authorList>
    </citation>
    <scope>NUCLEOTIDE SEQUENCE [LARGE SCALE GENOMIC DNA]</scope>
    <source>
        <strain evidence="2 3">DSM 45479</strain>
    </source>
</reference>
<accession>A0ABX9DXG9</accession>
<feature type="domain" description="HTH cro/C1-type" evidence="1">
    <location>
        <begin position="22"/>
        <end position="77"/>
    </location>
</feature>
<name>A0ABX9DXG9_9PSEU</name>
<dbReference type="Pfam" id="PF13560">
    <property type="entry name" value="HTH_31"/>
    <property type="match status" value="1"/>
</dbReference>
<dbReference type="EMBL" id="QLTT01000012">
    <property type="protein sequence ID" value="RAS60239.1"/>
    <property type="molecule type" value="Genomic_DNA"/>
</dbReference>
<organism evidence="2 3">
    <name type="scientific">Lentzea atacamensis</name>
    <dbReference type="NCBI Taxonomy" id="531938"/>
    <lineage>
        <taxon>Bacteria</taxon>
        <taxon>Bacillati</taxon>
        <taxon>Actinomycetota</taxon>
        <taxon>Actinomycetes</taxon>
        <taxon>Pseudonocardiales</taxon>
        <taxon>Pseudonocardiaceae</taxon>
        <taxon>Lentzea</taxon>
    </lineage>
</organism>
<dbReference type="CDD" id="cd00093">
    <property type="entry name" value="HTH_XRE"/>
    <property type="match status" value="1"/>
</dbReference>
<dbReference type="Gene3D" id="1.10.260.40">
    <property type="entry name" value="lambda repressor-like DNA-binding domains"/>
    <property type="match status" value="1"/>
</dbReference>
<evidence type="ECO:0000259" key="1">
    <source>
        <dbReference type="SMART" id="SM00530"/>
    </source>
</evidence>
<dbReference type="Proteomes" id="UP000248714">
    <property type="component" value="Unassembled WGS sequence"/>
</dbReference>
<evidence type="ECO:0000313" key="2">
    <source>
        <dbReference type="EMBL" id="RAS60239.1"/>
    </source>
</evidence>
<proteinExistence type="predicted"/>